<dbReference type="PROSITE" id="PS51829">
    <property type="entry name" value="P_HOMO_B"/>
    <property type="match status" value="1"/>
</dbReference>
<feature type="active site" description="Charge relay system" evidence="7 8">
    <location>
        <position position="134"/>
    </location>
</feature>
<evidence type="ECO:0000259" key="9">
    <source>
        <dbReference type="PROSITE" id="PS51829"/>
    </source>
</evidence>
<dbReference type="Gene3D" id="3.40.50.200">
    <property type="entry name" value="Peptidase S8/S53 domain"/>
    <property type="match status" value="1"/>
</dbReference>
<dbReference type="PANTHER" id="PTHR42884">
    <property type="entry name" value="PROPROTEIN CONVERTASE SUBTILISIN/KEXIN-RELATED"/>
    <property type="match status" value="1"/>
</dbReference>
<feature type="domain" description="P/Homo B" evidence="9">
    <location>
        <begin position="413"/>
        <end position="554"/>
    </location>
</feature>
<dbReference type="SUPFAM" id="SSF49785">
    <property type="entry name" value="Galactose-binding domain-like"/>
    <property type="match status" value="1"/>
</dbReference>
<dbReference type="PRINTS" id="PR00723">
    <property type="entry name" value="SUBTILISIN"/>
</dbReference>
<dbReference type="CDD" id="cd04059">
    <property type="entry name" value="Peptidases_S8_Protein_convertases_Kexins_Furin-like"/>
    <property type="match status" value="1"/>
</dbReference>
<organism evidence="10 11">
    <name type="scientific">Leptospira ryugenii</name>
    <dbReference type="NCBI Taxonomy" id="1917863"/>
    <lineage>
        <taxon>Bacteria</taxon>
        <taxon>Pseudomonadati</taxon>
        <taxon>Spirochaetota</taxon>
        <taxon>Spirochaetia</taxon>
        <taxon>Leptospirales</taxon>
        <taxon>Leptospiraceae</taxon>
        <taxon>Leptospira</taxon>
    </lineage>
</organism>
<keyword evidence="5 8" id="KW-0720">Serine protease</keyword>
<dbReference type="SUPFAM" id="SSF52743">
    <property type="entry name" value="Subtilisin-like"/>
    <property type="match status" value="1"/>
</dbReference>
<evidence type="ECO:0000256" key="4">
    <source>
        <dbReference type="ARBA" id="ARBA00022801"/>
    </source>
</evidence>
<dbReference type="GO" id="GO:0012505">
    <property type="term" value="C:endomembrane system"/>
    <property type="evidence" value="ECO:0007669"/>
    <property type="project" value="UniProtKB-ARBA"/>
</dbReference>
<dbReference type="Pfam" id="PF01483">
    <property type="entry name" value="P_proprotein"/>
    <property type="match status" value="1"/>
</dbReference>
<dbReference type="InterPro" id="IPR000209">
    <property type="entry name" value="Peptidase_S8/S53_dom"/>
</dbReference>
<dbReference type="PROSITE" id="PS00137">
    <property type="entry name" value="SUBTILASE_HIS"/>
    <property type="match status" value="1"/>
</dbReference>
<evidence type="ECO:0000256" key="7">
    <source>
        <dbReference type="PIRSR" id="PIRSR615500-1"/>
    </source>
</evidence>
<dbReference type="AlphaFoldDB" id="A0A2P2E3Q1"/>
<evidence type="ECO:0000256" key="2">
    <source>
        <dbReference type="ARBA" id="ARBA00022670"/>
    </source>
</evidence>
<dbReference type="InterPro" id="IPR022398">
    <property type="entry name" value="Peptidase_S8_His-AS"/>
</dbReference>
<dbReference type="RefSeq" id="WP_108977825.1">
    <property type="nucleotide sequence ID" value="NZ_BFBB01000008.1"/>
</dbReference>
<evidence type="ECO:0000313" key="11">
    <source>
        <dbReference type="Proteomes" id="UP000245133"/>
    </source>
</evidence>
<dbReference type="Pfam" id="PF00082">
    <property type="entry name" value="Peptidase_S8"/>
    <property type="match status" value="1"/>
</dbReference>
<dbReference type="PROSITE" id="PS00136">
    <property type="entry name" value="SUBTILASE_ASP"/>
    <property type="match status" value="1"/>
</dbReference>
<evidence type="ECO:0000256" key="6">
    <source>
        <dbReference type="ARBA" id="ARBA00022837"/>
    </source>
</evidence>
<dbReference type="InterPro" id="IPR023828">
    <property type="entry name" value="Peptidase_S8_Ser-AS"/>
</dbReference>
<feature type="active site" description="Charge relay system" evidence="7 8">
    <location>
        <position position="336"/>
    </location>
</feature>
<comment type="caution">
    <text evidence="10">The sequence shown here is derived from an EMBL/GenBank/DDBJ whole genome shotgun (WGS) entry which is preliminary data.</text>
</comment>
<dbReference type="Proteomes" id="UP000245133">
    <property type="component" value="Unassembled WGS sequence"/>
</dbReference>
<dbReference type="GO" id="GO:0016485">
    <property type="term" value="P:protein processing"/>
    <property type="evidence" value="ECO:0007669"/>
    <property type="project" value="TreeGrafter"/>
</dbReference>
<dbReference type="PANTHER" id="PTHR42884:SF14">
    <property type="entry name" value="NEUROENDOCRINE CONVERTASE 1"/>
    <property type="match status" value="1"/>
</dbReference>
<dbReference type="PROSITE" id="PS00138">
    <property type="entry name" value="SUBTILASE_SER"/>
    <property type="match status" value="1"/>
</dbReference>
<dbReference type="Gene3D" id="2.60.120.260">
    <property type="entry name" value="Galactose-binding domain-like"/>
    <property type="match status" value="1"/>
</dbReference>
<keyword evidence="11" id="KW-1185">Reference proteome</keyword>
<evidence type="ECO:0000256" key="8">
    <source>
        <dbReference type="PROSITE-ProRule" id="PRU01240"/>
    </source>
</evidence>
<dbReference type="InterPro" id="IPR002884">
    <property type="entry name" value="P_dom"/>
</dbReference>
<dbReference type="EMBL" id="BFBB01000008">
    <property type="protein sequence ID" value="GBF51497.1"/>
    <property type="molecule type" value="Genomic_DNA"/>
</dbReference>
<evidence type="ECO:0000313" key="10">
    <source>
        <dbReference type="EMBL" id="GBF51497.1"/>
    </source>
</evidence>
<dbReference type="InterPro" id="IPR036852">
    <property type="entry name" value="Peptidase_S8/S53_dom_sf"/>
</dbReference>
<proteinExistence type="inferred from homology"/>
<dbReference type="InterPro" id="IPR015500">
    <property type="entry name" value="Peptidase_S8_subtilisin-rel"/>
</dbReference>
<evidence type="ECO:0000256" key="5">
    <source>
        <dbReference type="ARBA" id="ARBA00022825"/>
    </source>
</evidence>
<keyword evidence="6" id="KW-0106">Calcium</keyword>
<dbReference type="PROSITE" id="PS51892">
    <property type="entry name" value="SUBTILASE"/>
    <property type="match status" value="1"/>
</dbReference>
<keyword evidence="4 8" id="KW-0378">Hydrolase</keyword>
<name>A0A2P2E3Q1_9LEPT</name>
<sequence length="554" mass="58836">MRSISLLILSITLFSNLYCKKSKNDDFNDLLLLYLFSTRANATACGITSDDPLYTNQWHLNNVGQSGGTTGEDARVLSVWNESVFGSGVNVAVVDDGLEESHEDLKANISTSIPGINLVNDTSSPTHIFSNSYHGSAVAGVIGARASNSLGGRGAAPCVNLVGVDILEQNTIPSSDEFSAMTHNVSAIAISNNSWGAPDNYGTYSASSSLWRSGIDTGVSSGRQGKGTLYFWAAGNGGNPAFPTTNIKFDNSNYDGQANYYGVMAIGGIGQNGKRAAYSESGANVLAVTHTQGNDTTTYTTAITTVDATGNRGSNNSTKTSDLSDRNYTKFFNGTSSAAPLAAGIAALLISKYPDLSWRDVRELIAYSARKNDASDSDWRQNAAGLNINHQYGFGAIDGEALLNRAKNWNRIVTNQSVVTGNADTTSRAIPDNNATGVSFTYTFSSSLTYTEFVAVEFGTGHTYYPELDIEITSPNGTVSKLAESHRCYRVLYSTTCSSGSTTIASSTGSSIYRFGLVRTLGENPNGNWSVKVADTSAADTGSVNYIRLTVYGR</sequence>
<keyword evidence="3" id="KW-0732">Signal</keyword>
<dbReference type="InterPro" id="IPR023827">
    <property type="entry name" value="Peptidase_S8_Asp-AS"/>
</dbReference>
<feature type="active site" description="Charge relay system" evidence="7 8">
    <location>
        <position position="95"/>
    </location>
</feature>
<evidence type="ECO:0000256" key="3">
    <source>
        <dbReference type="ARBA" id="ARBA00022729"/>
    </source>
</evidence>
<keyword evidence="2 8" id="KW-0645">Protease</keyword>
<dbReference type="InterPro" id="IPR034182">
    <property type="entry name" value="Kexin/furin"/>
</dbReference>
<dbReference type="GO" id="GO:0016020">
    <property type="term" value="C:membrane"/>
    <property type="evidence" value="ECO:0007669"/>
    <property type="project" value="TreeGrafter"/>
</dbReference>
<comment type="similarity">
    <text evidence="1">Belongs to the peptidase S8 family. Furin subfamily.</text>
</comment>
<gene>
    <name evidence="10" type="ORF">LPTSP4_30350</name>
</gene>
<dbReference type="OrthoDB" id="9790784at2"/>
<dbReference type="GO" id="GO:0004252">
    <property type="term" value="F:serine-type endopeptidase activity"/>
    <property type="evidence" value="ECO:0007669"/>
    <property type="project" value="UniProtKB-UniRule"/>
</dbReference>
<accession>A0A2P2E3Q1</accession>
<dbReference type="InterPro" id="IPR008979">
    <property type="entry name" value="Galactose-bd-like_sf"/>
</dbReference>
<evidence type="ECO:0000256" key="1">
    <source>
        <dbReference type="ARBA" id="ARBA00005325"/>
    </source>
</evidence>
<protein>
    <submittedName>
        <fullName evidence="10">Convertase P-domain protein</fullName>
    </submittedName>
</protein>
<reference evidence="10 11" key="1">
    <citation type="submission" date="2018-02" db="EMBL/GenBank/DDBJ databases">
        <title>Novel Leptospira species isolated from soil and water in Japan.</title>
        <authorList>
            <person name="Nakao R."/>
            <person name="Masuzawa T."/>
        </authorList>
    </citation>
    <scope>NUCLEOTIDE SEQUENCE [LARGE SCALE GENOMIC DNA]</scope>
    <source>
        <strain evidence="10 11">YH101</strain>
    </source>
</reference>
<dbReference type="GO" id="GO:0005737">
    <property type="term" value="C:cytoplasm"/>
    <property type="evidence" value="ECO:0007669"/>
    <property type="project" value="UniProtKB-ARBA"/>
</dbReference>